<dbReference type="SUPFAM" id="SSF58104">
    <property type="entry name" value="Methyl-accepting chemotaxis protein (MCP) signaling domain"/>
    <property type="match status" value="1"/>
</dbReference>
<evidence type="ECO:0000256" key="4">
    <source>
        <dbReference type="ARBA" id="ARBA00023224"/>
    </source>
</evidence>
<evidence type="ECO:0000259" key="8">
    <source>
        <dbReference type="PROSITE" id="PS50111"/>
    </source>
</evidence>
<dbReference type="PANTHER" id="PTHR43531">
    <property type="entry name" value="PROTEIN ICFG"/>
    <property type="match status" value="1"/>
</dbReference>
<reference evidence="10 11" key="1">
    <citation type="submission" date="2018-01" db="EMBL/GenBank/DDBJ databases">
        <title>Complete and assembled Genome of Pantoea gaviniae DSM22758T.</title>
        <authorList>
            <person name="Stevens M.J.A."/>
            <person name="Zurfluh K."/>
            <person name="Stephan R."/>
        </authorList>
    </citation>
    <scope>NUCLEOTIDE SEQUENCE [LARGE SCALE GENOMIC DNA]</scope>
    <source>
        <strain evidence="10 11">DSM 22758</strain>
    </source>
</reference>
<dbReference type="FunFam" id="1.10.287.950:FF:000001">
    <property type="entry name" value="Methyl-accepting chemotaxis sensory transducer"/>
    <property type="match status" value="1"/>
</dbReference>
<keyword evidence="7" id="KW-1133">Transmembrane helix</keyword>
<keyword evidence="7" id="KW-0472">Membrane</keyword>
<dbReference type="Gene3D" id="6.10.340.10">
    <property type="match status" value="1"/>
</dbReference>
<feature type="transmembrane region" description="Helical" evidence="7">
    <location>
        <begin position="192"/>
        <end position="212"/>
    </location>
</feature>
<dbReference type="CDD" id="cd06225">
    <property type="entry name" value="HAMP"/>
    <property type="match status" value="1"/>
</dbReference>
<comment type="subcellular location">
    <subcellularLocation>
        <location evidence="1">Membrane</location>
    </subcellularLocation>
</comment>
<evidence type="ECO:0000256" key="1">
    <source>
        <dbReference type="ARBA" id="ARBA00004370"/>
    </source>
</evidence>
<dbReference type="PANTHER" id="PTHR43531:SF14">
    <property type="entry name" value="METHYL-ACCEPTING CHEMOTAXIS PROTEIN I-RELATED"/>
    <property type="match status" value="1"/>
</dbReference>
<dbReference type="GO" id="GO:0007165">
    <property type="term" value="P:signal transduction"/>
    <property type="evidence" value="ECO:0007669"/>
    <property type="project" value="UniProtKB-KW"/>
</dbReference>
<sequence length="518" mass="55062">MFKNLSIRRKFILAFGAVVAVMLIICATFYNNFSRIVKANDWNVHTYQVIDESRGLVESLVNMETGLRGYALNGKEEMLQPFNLGQKSFMAHLEKAKQLTSDNPVQQDRLARLLQQQQNWKEAFAARLLENRRAVTAGTLSHDAFISAFEANTGKAQMDGMRAIIGEMAGEEQGLLVKRQEAVASTTAQTTLTLILGSLIGLAIAISLGYLLTRAITAPLQRAVNAAQAIATGDLTTRLVADSRDETGVLIGALASMQSQLTRVVSDIQNAASSIDNAAKEVATGNIDLSSRTEQQAASLEETSASMEQLTATVRQNTSNAQHASSLASDASQVALRGGNVVGQVVTTMSAIAESSQHIVDIIGTIEGIAFQTNILALNAAVEAARAGEQGRGFAVVASEVRALAQRSATAAKEIKGLIHQSTERVTEGTDLVADAGTTMKDIVTSIQRVSEIMNEISTASDEQANGIEHVGLAVAQMDEVTQQNAALVEQAAAAAASLEDQASHLTRSVSIFKTAHA</sequence>
<dbReference type="AlphaFoldDB" id="A0A2L0IF32"/>
<feature type="transmembrane region" description="Helical" evidence="7">
    <location>
        <begin position="12"/>
        <end position="30"/>
    </location>
</feature>
<dbReference type="PROSITE" id="PS50885">
    <property type="entry name" value="HAMP"/>
    <property type="match status" value="1"/>
</dbReference>
<dbReference type="PROSITE" id="PS50111">
    <property type="entry name" value="CHEMOTAXIS_TRANSDUC_2"/>
    <property type="match status" value="1"/>
</dbReference>
<accession>A0A2L0IF32</accession>
<keyword evidence="3" id="KW-0145">Chemotaxis</keyword>
<keyword evidence="2" id="KW-0488">Methylation</keyword>
<dbReference type="GO" id="GO:0004888">
    <property type="term" value="F:transmembrane signaling receptor activity"/>
    <property type="evidence" value="ECO:0007669"/>
    <property type="project" value="InterPro"/>
</dbReference>
<dbReference type="CDD" id="cd19410">
    <property type="entry name" value="HK9-like_sensor"/>
    <property type="match status" value="1"/>
</dbReference>
<keyword evidence="4 6" id="KW-0807">Transducer</keyword>
<dbReference type="InterPro" id="IPR004089">
    <property type="entry name" value="MCPsignal_dom"/>
</dbReference>
<dbReference type="GO" id="GO:0006935">
    <property type="term" value="P:chemotaxis"/>
    <property type="evidence" value="ECO:0007669"/>
    <property type="project" value="UniProtKB-KW"/>
</dbReference>
<dbReference type="Pfam" id="PF00672">
    <property type="entry name" value="HAMP"/>
    <property type="match status" value="1"/>
</dbReference>
<dbReference type="RefSeq" id="WP_104957101.1">
    <property type="nucleotide sequence ID" value="NZ_CP026377.1"/>
</dbReference>
<dbReference type="OrthoDB" id="2489132at2"/>
<dbReference type="Proteomes" id="UP000238365">
    <property type="component" value="Chromosome"/>
</dbReference>
<evidence type="ECO:0000259" key="9">
    <source>
        <dbReference type="PROSITE" id="PS50885"/>
    </source>
</evidence>
<evidence type="ECO:0000256" key="5">
    <source>
        <dbReference type="ARBA" id="ARBA00029447"/>
    </source>
</evidence>
<evidence type="ECO:0000313" key="10">
    <source>
        <dbReference type="EMBL" id="AUX93238.1"/>
    </source>
</evidence>
<evidence type="ECO:0000256" key="6">
    <source>
        <dbReference type="PROSITE-ProRule" id="PRU00284"/>
    </source>
</evidence>
<comment type="similarity">
    <text evidence="5">Belongs to the methyl-accepting chemotaxis (MCP) protein family.</text>
</comment>
<dbReference type="EMBL" id="CP026377">
    <property type="protein sequence ID" value="AUX93238.1"/>
    <property type="molecule type" value="Genomic_DNA"/>
</dbReference>
<evidence type="ECO:0000313" key="11">
    <source>
        <dbReference type="Proteomes" id="UP000238365"/>
    </source>
</evidence>
<dbReference type="InterPro" id="IPR004090">
    <property type="entry name" value="Chemotax_Me-accpt_rcpt"/>
</dbReference>
<organism evidence="10 11">
    <name type="scientific">Mixta gaviniae</name>
    <dbReference type="NCBI Taxonomy" id="665914"/>
    <lineage>
        <taxon>Bacteria</taxon>
        <taxon>Pseudomonadati</taxon>
        <taxon>Pseudomonadota</taxon>
        <taxon>Gammaproteobacteria</taxon>
        <taxon>Enterobacterales</taxon>
        <taxon>Erwiniaceae</taxon>
        <taxon>Mixta</taxon>
    </lineage>
</organism>
<proteinExistence type="inferred from homology"/>
<dbReference type="Pfam" id="PF05227">
    <property type="entry name" value="CHASE3"/>
    <property type="match status" value="1"/>
</dbReference>
<keyword evidence="7" id="KW-0812">Transmembrane</keyword>
<dbReference type="Pfam" id="PF00015">
    <property type="entry name" value="MCPsignal"/>
    <property type="match status" value="1"/>
</dbReference>
<feature type="domain" description="Methyl-accepting transducer" evidence="8">
    <location>
        <begin position="271"/>
        <end position="500"/>
    </location>
</feature>
<dbReference type="KEGG" id="pgz:C2E15_09215"/>
<dbReference type="InterPro" id="IPR003660">
    <property type="entry name" value="HAMP_dom"/>
</dbReference>
<dbReference type="GO" id="GO:0005886">
    <property type="term" value="C:plasma membrane"/>
    <property type="evidence" value="ECO:0007669"/>
    <property type="project" value="TreeGrafter"/>
</dbReference>
<dbReference type="InterPro" id="IPR007891">
    <property type="entry name" value="CHASE3"/>
</dbReference>
<feature type="domain" description="HAMP" evidence="9">
    <location>
        <begin position="214"/>
        <end position="266"/>
    </location>
</feature>
<evidence type="ECO:0000256" key="2">
    <source>
        <dbReference type="ARBA" id="ARBA00022481"/>
    </source>
</evidence>
<dbReference type="CDD" id="cd11386">
    <property type="entry name" value="MCP_signal"/>
    <property type="match status" value="1"/>
</dbReference>
<evidence type="ECO:0000256" key="3">
    <source>
        <dbReference type="ARBA" id="ARBA00022500"/>
    </source>
</evidence>
<keyword evidence="11" id="KW-1185">Reference proteome</keyword>
<dbReference type="PRINTS" id="PR00260">
    <property type="entry name" value="CHEMTRNSDUCR"/>
</dbReference>
<protein>
    <submittedName>
        <fullName evidence="10">Methyl-accepting chemotaxis protein II</fullName>
    </submittedName>
</protein>
<dbReference type="SMART" id="SM00283">
    <property type="entry name" value="MA"/>
    <property type="match status" value="1"/>
</dbReference>
<dbReference type="InterPro" id="IPR051310">
    <property type="entry name" value="MCP_chemotaxis"/>
</dbReference>
<evidence type="ECO:0000256" key="7">
    <source>
        <dbReference type="SAM" id="Phobius"/>
    </source>
</evidence>
<name>A0A2L0IF32_9GAMM</name>
<gene>
    <name evidence="10" type="ORF">C2E15_09215</name>
</gene>
<dbReference type="Gene3D" id="1.10.287.950">
    <property type="entry name" value="Methyl-accepting chemotaxis protein"/>
    <property type="match status" value="1"/>
</dbReference>
<dbReference type="SMART" id="SM00304">
    <property type="entry name" value="HAMP"/>
    <property type="match status" value="1"/>
</dbReference>